<dbReference type="Proteomes" id="UP000722750">
    <property type="component" value="Unassembled WGS sequence"/>
</dbReference>
<evidence type="ECO:0000256" key="1">
    <source>
        <dbReference type="ARBA" id="ARBA00023125"/>
    </source>
</evidence>
<dbReference type="EMBL" id="JAANXD010000076">
    <property type="protein sequence ID" value="MBS1258919.1"/>
    <property type="molecule type" value="Genomic_DNA"/>
</dbReference>
<feature type="domain" description="HTH cro/C1-type" evidence="2">
    <location>
        <begin position="26"/>
        <end position="72"/>
    </location>
</feature>
<dbReference type="AlphaFoldDB" id="A0A941W3L5"/>
<dbReference type="SUPFAM" id="SSF47413">
    <property type="entry name" value="lambda repressor-like DNA-binding domains"/>
    <property type="match status" value="1"/>
</dbReference>
<evidence type="ECO:0000313" key="4">
    <source>
        <dbReference type="Proteomes" id="UP000722750"/>
    </source>
</evidence>
<evidence type="ECO:0000259" key="2">
    <source>
        <dbReference type="PROSITE" id="PS50943"/>
    </source>
</evidence>
<dbReference type="NCBIfam" id="TIGR02607">
    <property type="entry name" value="antidote_HigA"/>
    <property type="match status" value="1"/>
</dbReference>
<accession>A0A941W3L5</accession>
<protein>
    <recommendedName>
        <fullName evidence="2">HTH cro/C1-type domain-containing protein</fullName>
    </recommendedName>
</protein>
<dbReference type="InterPro" id="IPR013430">
    <property type="entry name" value="Toxin_antidote_HigA"/>
</dbReference>
<name>A0A941W3L5_9BACT</name>
<dbReference type="CDD" id="cd00093">
    <property type="entry name" value="HTH_XRE"/>
    <property type="match status" value="1"/>
</dbReference>
<proteinExistence type="predicted"/>
<evidence type="ECO:0000313" key="3">
    <source>
        <dbReference type="EMBL" id="MBS1258919.1"/>
    </source>
</evidence>
<dbReference type="PROSITE" id="PS50943">
    <property type="entry name" value="HTH_CROC1"/>
    <property type="match status" value="1"/>
</dbReference>
<dbReference type="InterPro" id="IPR010982">
    <property type="entry name" value="Lambda_DNA-bd_dom_sf"/>
</dbReference>
<keyword evidence="1" id="KW-0238">DNA-binding</keyword>
<comment type="caution">
    <text evidence="3">The sequence shown here is derived from an EMBL/GenBank/DDBJ whole genome shotgun (WGS) entry which is preliminary data.</text>
</comment>
<gene>
    <name evidence="3" type="ORF">MAG551_01983</name>
</gene>
<dbReference type="PANTHER" id="PTHR36924:SF1">
    <property type="entry name" value="ANTITOXIN HIGA-1"/>
    <property type="match status" value="1"/>
</dbReference>
<reference evidence="3" key="1">
    <citation type="journal article" date="2021" name="ISME J.">
        <title>Fine-scale metabolic discontinuity in a stratified prokaryote microbiome of a Red Sea deep halocline.</title>
        <authorList>
            <person name="Michoud G."/>
            <person name="Ngugi D.K."/>
            <person name="Barozzi A."/>
            <person name="Merlino G."/>
            <person name="Calleja M.L."/>
            <person name="Delgado-Huertas A."/>
            <person name="Moran X.A.G."/>
            <person name="Daffonchio D."/>
        </authorList>
    </citation>
    <scope>NUCLEOTIDE SEQUENCE</scope>
    <source>
        <strain evidence="3">SuakinDeep_MAG55_1</strain>
    </source>
</reference>
<dbReference type="Gene3D" id="1.10.260.40">
    <property type="entry name" value="lambda repressor-like DNA-binding domains"/>
    <property type="match status" value="1"/>
</dbReference>
<sequence length="102" mass="11691">MPKKNESIPLEHPGIFLEEEFLKPSNITAYRLAKDIGVTPMRISEILRGKRRISANTGLRLAKYFGMSEGYFIRLQAQYDMDKEKETLGKEIQEIKTISLTG</sequence>
<organism evidence="3 4">
    <name type="scientific">Candidatus Scalindua arabica</name>
    <dbReference type="NCBI Taxonomy" id="1127984"/>
    <lineage>
        <taxon>Bacteria</taxon>
        <taxon>Pseudomonadati</taxon>
        <taxon>Planctomycetota</taxon>
        <taxon>Candidatus Brocadiia</taxon>
        <taxon>Candidatus Brocadiales</taxon>
        <taxon>Candidatus Scalinduaceae</taxon>
        <taxon>Candidatus Scalindua</taxon>
    </lineage>
</organism>
<dbReference type="SMART" id="SM00530">
    <property type="entry name" value="HTH_XRE"/>
    <property type="match status" value="1"/>
</dbReference>
<dbReference type="GO" id="GO:0003677">
    <property type="term" value="F:DNA binding"/>
    <property type="evidence" value="ECO:0007669"/>
    <property type="project" value="UniProtKB-KW"/>
</dbReference>
<dbReference type="InterPro" id="IPR001387">
    <property type="entry name" value="Cro/C1-type_HTH"/>
</dbReference>
<dbReference type="Pfam" id="PF01381">
    <property type="entry name" value="HTH_3"/>
    <property type="match status" value="1"/>
</dbReference>
<dbReference type="PANTHER" id="PTHR36924">
    <property type="entry name" value="ANTITOXIN HIGA-1"/>
    <property type="match status" value="1"/>
</dbReference>